<dbReference type="InterPro" id="IPR011330">
    <property type="entry name" value="Glyco_hydro/deAcase_b/a-brl"/>
</dbReference>
<dbReference type="AlphaFoldDB" id="A0A5B7YHI1"/>
<dbReference type="Gene3D" id="3.20.20.370">
    <property type="entry name" value="Glycoside hydrolase/deacetylase"/>
    <property type="match status" value="1"/>
</dbReference>
<dbReference type="Proteomes" id="UP000304912">
    <property type="component" value="Chromosome"/>
</dbReference>
<dbReference type="Pfam" id="PF04748">
    <property type="entry name" value="Polysacc_deac_2"/>
    <property type="match status" value="1"/>
</dbReference>
<dbReference type="GO" id="GO:0005975">
    <property type="term" value="P:carbohydrate metabolic process"/>
    <property type="evidence" value="ECO:0007669"/>
    <property type="project" value="InterPro"/>
</dbReference>
<keyword evidence="2" id="KW-1185">Reference proteome</keyword>
<dbReference type="InterPro" id="IPR006837">
    <property type="entry name" value="Divergent_DAC"/>
</dbReference>
<sequence>MALANTLQRVMTVIRAKTLHLFSIALLLLTFGPVSAATDPRIVIILDDLGYRQTDTAALSLPQGVTFSVLPFTPLGRSLADKASAQGRDIMLHMPMESLGADNLGPAALTSAMLPQDISATLKRSLDSLPQAIGVNNHMGSKLTEQPLAMQSVMQVVKERGLFFVDSRTTAQSVAEGVAKKMGVPALRRHIFLDHQPTTAFMKIQFARLVHRAHQHGVAVAIAHPYPQTLAFLNDALAQEFDVRLVPVSDVLPAINEKIPDTQVADALLSAPE</sequence>
<reference evidence="1 2" key="1">
    <citation type="submission" date="2019-04" db="EMBL/GenBank/DDBJ databases">
        <title>Salinimonas iocasae sp. nov., a halophilic bacterium isolated from the outer tube casing of tubeworms in Okinawa Trough.</title>
        <authorList>
            <person name="Zhang H."/>
            <person name="Wang H."/>
            <person name="Li C."/>
        </authorList>
    </citation>
    <scope>NUCLEOTIDE SEQUENCE [LARGE SCALE GENOMIC DNA]</scope>
    <source>
        <strain evidence="1 2">KX18D6</strain>
    </source>
</reference>
<dbReference type="SUPFAM" id="SSF88713">
    <property type="entry name" value="Glycoside hydrolase/deacetylase"/>
    <property type="match status" value="1"/>
</dbReference>
<dbReference type="PANTHER" id="PTHR30105:SF2">
    <property type="entry name" value="DIVERGENT POLYSACCHARIDE DEACETYLASE SUPERFAMILY"/>
    <property type="match status" value="1"/>
</dbReference>
<name>A0A5B7YHI1_9ALTE</name>
<protein>
    <submittedName>
        <fullName evidence="1">Divergent polysaccharide deacetylase family protein</fullName>
    </submittedName>
</protein>
<evidence type="ECO:0000313" key="1">
    <source>
        <dbReference type="EMBL" id="QCZ94770.1"/>
    </source>
</evidence>
<dbReference type="PANTHER" id="PTHR30105">
    <property type="entry name" value="UNCHARACTERIZED YIBQ-RELATED"/>
    <property type="match status" value="1"/>
</dbReference>
<gene>
    <name evidence="1" type="ORF">FBQ74_15430</name>
</gene>
<organism evidence="1 2">
    <name type="scientific">Salinimonas iocasae</name>
    <dbReference type="NCBI Taxonomy" id="2572577"/>
    <lineage>
        <taxon>Bacteria</taxon>
        <taxon>Pseudomonadati</taxon>
        <taxon>Pseudomonadota</taxon>
        <taxon>Gammaproteobacteria</taxon>
        <taxon>Alteromonadales</taxon>
        <taxon>Alteromonadaceae</taxon>
        <taxon>Alteromonas/Salinimonas group</taxon>
        <taxon>Salinimonas</taxon>
    </lineage>
</organism>
<dbReference type="CDD" id="cd10936">
    <property type="entry name" value="CE4_DAC2"/>
    <property type="match status" value="1"/>
</dbReference>
<dbReference type="KEGG" id="salk:FBQ74_15430"/>
<proteinExistence type="predicted"/>
<accession>A0A5B7YHI1</accession>
<dbReference type="OrthoDB" id="9784811at2"/>
<dbReference type="EMBL" id="CP039852">
    <property type="protein sequence ID" value="QCZ94770.1"/>
    <property type="molecule type" value="Genomic_DNA"/>
</dbReference>
<evidence type="ECO:0000313" key="2">
    <source>
        <dbReference type="Proteomes" id="UP000304912"/>
    </source>
</evidence>